<protein>
    <submittedName>
        <fullName evidence="2">Uncharacterized protein</fullName>
    </submittedName>
</protein>
<proteinExistence type="predicted"/>
<dbReference type="Proteomes" id="UP000198221">
    <property type="component" value="Chromosome I"/>
</dbReference>
<keyword evidence="1" id="KW-1133">Transmembrane helix</keyword>
<accession>A0A1C5IVJ4</accession>
<dbReference type="OrthoDB" id="3405135at2"/>
<reference evidence="3" key="1">
    <citation type="submission" date="2016-06" db="EMBL/GenBank/DDBJ databases">
        <authorList>
            <person name="Varghese N."/>
            <person name="Submissions Spin"/>
        </authorList>
    </citation>
    <scope>NUCLEOTIDE SEQUENCE [LARGE SCALE GENOMIC DNA]</scope>
    <source>
        <strain evidence="3">DSM 43819</strain>
    </source>
</reference>
<gene>
    <name evidence="2" type="ORF">GA0070613_3531</name>
</gene>
<dbReference type="RefSeq" id="WP_089013262.1">
    <property type="nucleotide sequence ID" value="NZ_LT607754.1"/>
</dbReference>
<evidence type="ECO:0000256" key="1">
    <source>
        <dbReference type="SAM" id="Phobius"/>
    </source>
</evidence>
<dbReference type="EMBL" id="LT607754">
    <property type="protein sequence ID" value="SCG62364.1"/>
    <property type="molecule type" value="Genomic_DNA"/>
</dbReference>
<feature type="transmembrane region" description="Helical" evidence="1">
    <location>
        <begin position="81"/>
        <end position="103"/>
    </location>
</feature>
<evidence type="ECO:0000313" key="2">
    <source>
        <dbReference type="EMBL" id="SCG62364.1"/>
    </source>
</evidence>
<keyword evidence="3" id="KW-1185">Reference proteome</keyword>
<keyword evidence="1" id="KW-0472">Membrane</keyword>
<feature type="transmembrane region" description="Helical" evidence="1">
    <location>
        <begin position="51"/>
        <end position="75"/>
    </location>
</feature>
<name>A0A1C5IVJ4_9ACTN</name>
<evidence type="ECO:0000313" key="3">
    <source>
        <dbReference type="Proteomes" id="UP000198221"/>
    </source>
</evidence>
<dbReference type="AlphaFoldDB" id="A0A1C5IVJ4"/>
<keyword evidence="1" id="KW-0812">Transmembrane</keyword>
<sequence length="119" mass="12588">MHIEIADRAGLDRAEALVSLLRRPHLDRVTVTLPGLDATERERTAATIRRLFNDCGCDWGALALVTAVAGVLMIGPSGGRAVAAAGLGCLAAAVAGKLLGLSWSRRRLLHRLRALRAVS</sequence>
<organism evidence="2 3">
    <name type="scientific">Micromonospora inositola</name>
    <dbReference type="NCBI Taxonomy" id="47865"/>
    <lineage>
        <taxon>Bacteria</taxon>
        <taxon>Bacillati</taxon>
        <taxon>Actinomycetota</taxon>
        <taxon>Actinomycetes</taxon>
        <taxon>Micromonosporales</taxon>
        <taxon>Micromonosporaceae</taxon>
        <taxon>Micromonospora</taxon>
    </lineage>
</organism>